<comment type="similarity">
    <text evidence="2 4">Belongs to the UDP-N-acetylglucosamine 2-epimerase family.</text>
</comment>
<dbReference type="Pfam" id="PF02350">
    <property type="entry name" value="Epimerase_2"/>
    <property type="match status" value="1"/>
</dbReference>
<dbReference type="InterPro" id="IPR029767">
    <property type="entry name" value="WecB-like"/>
</dbReference>
<evidence type="ECO:0000256" key="4">
    <source>
        <dbReference type="RuleBase" id="RU003513"/>
    </source>
</evidence>
<comment type="caution">
    <text evidence="6">The sequence shown here is derived from an EMBL/GenBank/DDBJ whole genome shotgun (WGS) entry which is preliminary data.</text>
</comment>
<reference evidence="6 7" key="1">
    <citation type="submission" date="2022-05" db="EMBL/GenBank/DDBJ databases">
        <title>Sporolactobacillus sp nov CPB3-1, isolated from tree bark (Mangifera indica L.).</title>
        <authorList>
            <person name="Phuengjayaem S."/>
            <person name="Tanasupawat S."/>
        </authorList>
    </citation>
    <scope>NUCLEOTIDE SEQUENCE [LARGE SCALE GENOMIC DNA]</scope>
    <source>
        <strain evidence="6 7">CPB3-1</strain>
    </source>
</reference>
<evidence type="ECO:0000313" key="6">
    <source>
        <dbReference type="EMBL" id="MCL1630475.1"/>
    </source>
</evidence>
<keyword evidence="7" id="KW-1185">Reference proteome</keyword>
<sequence length="375" mass="41999">MIKIMTVFGTRPEAIKMCPVISELKKEVQMKTIVSVTAQHRQMLDQVLTAFNIIPDYDLNIMKNKQSLVDITCNVINHLDDVVKKEKPDLILVHGDTTTTMASGIVAFYNKVALGHIEAGLRTNDKYAPFPEEMNRRITGTLADLHFCPTEQAKQNLLSEGKSSKNIFVTGNTVIDALQQTIKAPFSHPVLDDIFQMEKKTQKKQRIVLLTTHRRENLGSNMVNIFSAVKQITEHLDNLHVIFPVHLNPAIQNLSNEMLSGNRSIHLIPPLDVISFHHLESRADLILTDSGGVQEEAPSFNVPVLVLRDRTERPEGVTSGALKLVGTDQNVILTTALDLLTNKEHYNKMANSKNPYGDGHASERIVKVIKNHFQL</sequence>
<organism evidence="6 7">
    <name type="scientific">Sporolactobacillus mangiferae</name>
    <dbReference type="NCBI Taxonomy" id="2940498"/>
    <lineage>
        <taxon>Bacteria</taxon>
        <taxon>Bacillati</taxon>
        <taxon>Bacillota</taxon>
        <taxon>Bacilli</taxon>
        <taxon>Bacillales</taxon>
        <taxon>Sporolactobacillaceae</taxon>
        <taxon>Sporolactobacillus</taxon>
    </lineage>
</organism>
<evidence type="ECO:0000259" key="5">
    <source>
        <dbReference type="Pfam" id="PF02350"/>
    </source>
</evidence>
<dbReference type="SUPFAM" id="SSF53756">
    <property type="entry name" value="UDP-Glycosyltransferase/glycogen phosphorylase"/>
    <property type="match status" value="1"/>
</dbReference>
<dbReference type="CDD" id="cd03786">
    <property type="entry name" value="GTB_UDP-GlcNAc_2-Epimerase"/>
    <property type="match status" value="1"/>
</dbReference>
<evidence type="ECO:0000256" key="3">
    <source>
        <dbReference type="ARBA" id="ARBA00038858"/>
    </source>
</evidence>
<evidence type="ECO:0000256" key="1">
    <source>
        <dbReference type="ARBA" id="ARBA00023235"/>
    </source>
</evidence>
<dbReference type="PANTHER" id="PTHR43174:SF2">
    <property type="entry name" value="UDP-N-ACETYLGLUCOSAMINE 2-EPIMERASE"/>
    <property type="match status" value="1"/>
</dbReference>
<dbReference type="InterPro" id="IPR003331">
    <property type="entry name" value="UDP_GlcNAc_Epimerase_2_dom"/>
</dbReference>
<dbReference type="GO" id="GO:0008761">
    <property type="term" value="F:UDP-N-acetylglucosamine 2-epimerase activity"/>
    <property type="evidence" value="ECO:0007669"/>
    <property type="project" value="UniProtKB-EC"/>
</dbReference>
<gene>
    <name evidence="6" type="primary">wecB</name>
    <name evidence="6" type="ORF">M3N64_00715</name>
</gene>
<evidence type="ECO:0000256" key="2">
    <source>
        <dbReference type="ARBA" id="ARBA00038209"/>
    </source>
</evidence>
<dbReference type="EMBL" id="JAMAST010000001">
    <property type="protein sequence ID" value="MCL1630475.1"/>
    <property type="molecule type" value="Genomic_DNA"/>
</dbReference>
<name>A0ABT0M7X3_9BACL</name>
<feature type="domain" description="UDP-N-acetylglucosamine 2-epimerase" evidence="5">
    <location>
        <begin position="23"/>
        <end position="370"/>
    </location>
</feature>
<dbReference type="EC" id="5.1.3.14" evidence="3"/>
<accession>A0ABT0M7X3</accession>
<keyword evidence="1 4" id="KW-0413">Isomerase</keyword>
<dbReference type="NCBIfam" id="TIGR00236">
    <property type="entry name" value="wecB"/>
    <property type="match status" value="1"/>
</dbReference>
<evidence type="ECO:0000313" key="7">
    <source>
        <dbReference type="Proteomes" id="UP001203004"/>
    </source>
</evidence>
<dbReference type="RefSeq" id="WP_249095258.1">
    <property type="nucleotide sequence ID" value="NZ_JAMAST010000001.1"/>
</dbReference>
<dbReference type="PANTHER" id="PTHR43174">
    <property type="entry name" value="UDP-N-ACETYLGLUCOSAMINE 2-EPIMERASE"/>
    <property type="match status" value="1"/>
</dbReference>
<dbReference type="Gene3D" id="3.40.50.2000">
    <property type="entry name" value="Glycogen Phosphorylase B"/>
    <property type="match status" value="2"/>
</dbReference>
<protein>
    <recommendedName>
        <fullName evidence="3">UDP-N-acetylglucosamine 2-epimerase (non-hydrolyzing)</fullName>
        <ecNumber evidence="3">5.1.3.14</ecNumber>
    </recommendedName>
</protein>
<dbReference type="Proteomes" id="UP001203004">
    <property type="component" value="Unassembled WGS sequence"/>
</dbReference>
<proteinExistence type="inferred from homology"/>